<dbReference type="RefSeq" id="WP_154327369.1">
    <property type="nucleotide sequence ID" value="NZ_CP045696.1"/>
</dbReference>
<dbReference type="EMBL" id="VULT01000003">
    <property type="protein sequence ID" value="MSS16606.1"/>
    <property type="molecule type" value="Genomic_DNA"/>
</dbReference>
<evidence type="ECO:0000256" key="8">
    <source>
        <dbReference type="SAM" id="SignalP"/>
    </source>
</evidence>
<organism evidence="10 11">
    <name type="scientific">Sodaliphilus pleomorphus</name>
    <dbReference type="NCBI Taxonomy" id="2606626"/>
    <lineage>
        <taxon>Bacteria</taxon>
        <taxon>Pseudomonadati</taxon>
        <taxon>Bacteroidota</taxon>
        <taxon>Bacteroidia</taxon>
        <taxon>Bacteroidales</taxon>
        <taxon>Muribaculaceae</taxon>
        <taxon>Sodaliphilus</taxon>
    </lineage>
</organism>
<keyword evidence="6 7" id="KW-0998">Cell outer membrane</keyword>
<dbReference type="Proteomes" id="UP000483362">
    <property type="component" value="Unassembled WGS sequence"/>
</dbReference>
<comment type="caution">
    <text evidence="10">The sequence shown here is derived from an EMBL/GenBank/DDBJ whole genome shotgun (WGS) entry which is preliminary data.</text>
</comment>
<feature type="domain" description="TonB-dependent receptor plug" evidence="9">
    <location>
        <begin position="138"/>
        <end position="241"/>
    </location>
</feature>
<sequence length="1065" mass="116623">MKKTELKSSRKNIVVKAVALSALALFSPSITLARPVLSTAPAAAASGQEQVTGVVKDSKGEPIIGASVKIAGSTLGVATDINGKFTLNAPAGSKLVITSIGYKTVTAAAGSDLNITMADDSQMLDEVVAIGYGAQAKKKDLSASVGVISNPTELAVRPVASTEGMMQGQIPGVTIESNGGDPTAAPSVVIRGQGSRNGDNVLWVVDGVPGAPIASLDDIESIVVLKDAASAAIYGAQSGAGGVILVTTKKAKEGNTTLSYSGTFGVRKAYNLPRGLTAEEEIQMRTTSYANAGLTLPDGWNTAKNPWVATTRTNWMDEVFRTAMYQRHNVALNMGTANFANRISFNYDKDNGVLRDTYNKNLALHYDGKYQLNKWVSVSENFTWKNNENRTGNTSSPYNGVIMNALYMPSSATVYSEFTPGGYGGTTTEDPAYIAQYGSNFADIHGDAINPVRLLEAYNEYNRTSDTWTTTSLEVGNVVPGLKFVSRFTYNVTNYNDKTFVPKREEVGKPYLTNEYTNYNYRTDRWKTENTLTYDNTFGQHTVGLLASTTADHYATRGLNVDAKDFSDESKFLQYLAWAGSQSASDYLTGPDANVSLIGRAAYSYADRYFLTASFRRDYAGRLPKKHNHGDFPAFTAAWKISNEAFFPQNDIVTLLKLRGSWGRIGNLGSIGYNYKSAVLSYGVTTEKALYGTSGTLWGTRVWNSDAVNSKLTWETSEQFDLGLDINMLSDRLAMTLDWFEKKTYNLIQTQTMYWPSTIGVDAMLVNQGSVRNRGIEFAASWRDKVGNDISYWVNGNFAWLKNWVKSTGVTDSEGNPGVWTGDGSWRMIPYVYQTAQGEPLNSFYLIKSLGIFQSDEEAANYKDANGKRIQPNAVAGDLKFEDKNGDGKISDADRQYCGNATPKWTYAFGGGITWKDLTVSVMFQGVGKAQALNVAKSMTVGDVEGNFNRSAEILKAWSPTNTGSDIPRLSKNDPNGNFSTASTWFLEDASYFRLKNFTINYDITKLIRKWQHLNDRSSRMSVFFSGDNVFTVTNYTGIDPECGGYDTMKYPVSRAFSFGVRLTY</sequence>
<dbReference type="Pfam" id="PF07715">
    <property type="entry name" value="Plug"/>
    <property type="match status" value="1"/>
</dbReference>
<keyword evidence="2 7" id="KW-0813">Transport</keyword>
<evidence type="ECO:0000256" key="4">
    <source>
        <dbReference type="ARBA" id="ARBA00022692"/>
    </source>
</evidence>
<dbReference type="NCBIfam" id="TIGR04056">
    <property type="entry name" value="OMP_RagA_SusC"/>
    <property type="match status" value="1"/>
</dbReference>
<dbReference type="InterPro" id="IPR036942">
    <property type="entry name" value="Beta-barrel_TonB_sf"/>
</dbReference>
<dbReference type="InterPro" id="IPR039426">
    <property type="entry name" value="TonB-dep_rcpt-like"/>
</dbReference>
<proteinExistence type="inferred from homology"/>
<evidence type="ECO:0000256" key="3">
    <source>
        <dbReference type="ARBA" id="ARBA00022452"/>
    </source>
</evidence>
<dbReference type="Pfam" id="PF13715">
    <property type="entry name" value="CarbopepD_reg_2"/>
    <property type="match status" value="1"/>
</dbReference>
<keyword evidence="10" id="KW-0675">Receptor</keyword>
<gene>
    <name evidence="10" type="ORF">FYJ29_02290</name>
</gene>
<evidence type="ECO:0000313" key="10">
    <source>
        <dbReference type="EMBL" id="MSS16606.1"/>
    </source>
</evidence>
<evidence type="ECO:0000256" key="6">
    <source>
        <dbReference type="ARBA" id="ARBA00023237"/>
    </source>
</evidence>
<dbReference type="InterPro" id="IPR023997">
    <property type="entry name" value="TonB-dep_OMP_SusC/RagA_CS"/>
</dbReference>
<dbReference type="Gene3D" id="2.40.170.20">
    <property type="entry name" value="TonB-dependent receptor, beta-barrel domain"/>
    <property type="match status" value="1"/>
</dbReference>
<evidence type="ECO:0000259" key="9">
    <source>
        <dbReference type="Pfam" id="PF07715"/>
    </source>
</evidence>
<dbReference type="InterPro" id="IPR023996">
    <property type="entry name" value="TonB-dep_OMP_SusC/RagA"/>
</dbReference>
<dbReference type="InterPro" id="IPR012910">
    <property type="entry name" value="Plug_dom"/>
</dbReference>
<dbReference type="Gene3D" id="2.60.40.1120">
    <property type="entry name" value="Carboxypeptidase-like, regulatory domain"/>
    <property type="match status" value="1"/>
</dbReference>
<dbReference type="AlphaFoldDB" id="A0A6L5XC25"/>
<evidence type="ECO:0000313" key="11">
    <source>
        <dbReference type="Proteomes" id="UP000483362"/>
    </source>
</evidence>
<dbReference type="GO" id="GO:0009279">
    <property type="term" value="C:cell outer membrane"/>
    <property type="evidence" value="ECO:0007669"/>
    <property type="project" value="UniProtKB-SubCell"/>
</dbReference>
<name>A0A6L5XC25_9BACT</name>
<dbReference type="PROSITE" id="PS52016">
    <property type="entry name" value="TONB_DEPENDENT_REC_3"/>
    <property type="match status" value="1"/>
</dbReference>
<keyword evidence="8" id="KW-0732">Signal</keyword>
<evidence type="ECO:0000256" key="7">
    <source>
        <dbReference type="PROSITE-ProRule" id="PRU01360"/>
    </source>
</evidence>
<evidence type="ECO:0000256" key="1">
    <source>
        <dbReference type="ARBA" id="ARBA00004571"/>
    </source>
</evidence>
<feature type="signal peptide" evidence="8">
    <location>
        <begin position="1"/>
        <end position="33"/>
    </location>
</feature>
<comment type="similarity">
    <text evidence="7">Belongs to the TonB-dependent receptor family.</text>
</comment>
<keyword evidence="4 7" id="KW-0812">Transmembrane</keyword>
<dbReference type="Gene3D" id="2.170.130.10">
    <property type="entry name" value="TonB-dependent receptor, plug domain"/>
    <property type="match status" value="1"/>
</dbReference>
<keyword evidence="5 7" id="KW-0472">Membrane</keyword>
<dbReference type="InterPro" id="IPR037066">
    <property type="entry name" value="Plug_dom_sf"/>
</dbReference>
<reference evidence="10 11" key="1">
    <citation type="submission" date="2019-08" db="EMBL/GenBank/DDBJ databases">
        <title>In-depth cultivation of the pig gut microbiome towards novel bacterial diversity and tailored functional studies.</title>
        <authorList>
            <person name="Wylensek D."/>
            <person name="Hitch T.C.A."/>
            <person name="Clavel T."/>
        </authorList>
    </citation>
    <scope>NUCLEOTIDE SEQUENCE [LARGE SCALE GENOMIC DNA]</scope>
    <source>
        <strain evidence="10 11">Oil-RF-744-WCA-WT-10</strain>
    </source>
</reference>
<keyword evidence="3 7" id="KW-1134">Transmembrane beta strand</keyword>
<dbReference type="SUPFAM" id="SSF56935">
    <property type="entry name" value="Porins"/>
    <property type="match status" value="1"/>
</dbReference>
<comment type="subcellular location">
    <subcellularLocation>
        <location evidence="1 7">Cell outer membrane</location>
        <topology evidence="1 7">Multi-pass membrane protein</topology>
    </subcellularLocation>
</comment>
<dbReference type="InterPro" id="IPR008969">
    <property type="entry name" value="CarboxyPept-like_regulatory"/>
</dbReference>
<accession>A0A6L5XC25</accession>
<dbReference type="NCBIfam" id="TIGR04057">
    <property type="entry name" value="SusC_RagA_signa"/>
    <property type="match status" value="1"/>
</dbReference>
<dbReference type="SUPFAM" id="SSF49464">
    <property type="entry name" value="Carboxypeptidase regulatory domain-like"/>
    <property type="match status" value="1"/>
</dbReference>
<evidence type="ECO:0000256" key="2">
    <source>
        <dbReference type="ARBA" id="ARBA00022448"/>
    </source>
</evidence>
<keyword evidence="11" id="KW-1185">Reference proteome</keyword>
<protein>
    <submittedName>
        <fullName evidence="10">TonB-dependent receptor</fullName>
    </submittedName>
</protein>
<evidence type="ECO:0000256" key="5">
    <source>
        <dbReference type="ARBA" id="ARBA00023136"/>
    </source>
</evidence>
<feature type="chain" id="PRO_5026797418" evidence="8">
    <location>
        <begin position="34"/>
        <end position="1065"/>
    </location>
</feature>